<reference evidence="3" key="1">
    <citation type="submission" date="2022-11" db="EMBL/GenBank/DDBJ databases">
        <title>Marilongibacter aestuarii gen. nov., sp. nov., isolated from tidal flat sediment.</title>
        <authorList>
            <person name="Jiayan W."/>
        </authorList>
    </citation>
    <scope>NUCLEOTIDE SEQUENCE</scope>
    <source>
        <strain evidence="3">Z1-6</strain>
    </source>
</reference>
<dbReference type="Proteomes" id="UP001145087">
    <property type="component" value="Unassembled WGS sequence"/>
</dbReference>
<gene>
    <name evidence="3" type="ORF">OU798_12160</name>
</gene>
<accession>A0A9X3F796</accession>
<evidence type="ECO:0000256" key="1">
    <source>
        <dbReference type="ARBA" id="ARBA00023002"/>
    </source>
</evidence>
<dbReference type="EMBL" id="JAPOHD010000027">
    <property type="protein sequence ID" value="MCY1721102.1"/>
    <property type="molecule type" value="Genomic_DNA"/>
</dbReference>
<organism evidence="3 4">
    <name type="scientific">Draconibacterium aestuarii</name>
    <dbReference type="NCBI Taxonomy" id="2998507"/>
    <lineage>
        <taxon>Bacteria</taxon>
        <taxon>Pseudomonadati</taxon>
        <taxon>Bacteroidota</taxon>
        <taxon>Bacteroidia</taxon>
        <taxon>Marinilabiliales</taxon>
        <taxon>Prolixibacteraceae</taxon>
        <taxon>Draconibacterium</taxon>
    </lineage>
</organism>
<keyword evidence="1" id="KW-0560">Oxidoreductase</keyword>
<dbReference type="PANTHER" id="PTHR42845">
    <property type="entry name" value="COENZYME F420-REDUCING HYDROGENASE, GAMMA SUBUNIT"/>
    <property type="match status" value="1"/>
</dbReference>
<dbReference type="RefSeq" id="WP_343333436.1">
    <property type="nucleotide sequence ID" value="NZ_JAPOHD010000027.1"/>
</dbReference>
<dbReference type="Gene3D" id="3.40.50.700">
    <property type="entry name" value="NADH:ubiquinone oxidoreductase-like, 20kDa subunit"/>
    <property type="match status" value="1"/>
</dbReference>
<evidence type="ECO:0000259" key="2">
    <source>
        <dbReference type="Pfam" id="PF01058"/>
    </source>
</evidence>
<proteinExistence type="predicted"/>
<name>A0A9X3F796_9BACT</name>
<dbReference type="InterPro" id="IPR006137">
    <property type="entry name" value="NADH_UbQ_OxRdtase-like_20kDa"/>
</dbReference>
<protein>
    <submittedName>
        <fullName evidence="3">F420-nonreducing hydrogenase</fullName>
    </submittedName>
</protein>
<dbReference type="GO" id="GO:0016491">
    <property type="term" value="F:oxidoreductase activity"/>
    <property type="evidence" value="ECO:0007669"/>
    <property type="project" value="UniProtKB-KW"/>
</dbReference>
<comment type="caution">
    <text evidence="3">The sequence shown here is derived from an EMBL/GenBank/DDBJ whole genome shotgun (WGS) entry which is preliminary data.</text>
</comment>
<evidence type="ECO:0000313" key="4">
    <source>
        <dbReference type="Proteomes" id="UP001145087"/>
    </source>
</evidence>
<dbReference type="GO" id="GO:0051536">
    <property type="term" value="F:iron-sulfur cluster binding"/>
    <property type="evidence" value="ECO:0007669"/>
    <property type="project" value="InterPro"/>
</dbReference>
<evidence type="ECO:0000313" key="3">
    <source>
        <dbReference type="EMBL" id="MCY1721102.1"/>
    </source>
</evidence>
<dbReference type="PANTHER" id="PTHR42845:SF2">
    <property type="entry name" value="F420-NON-REDUCING HYDROGENASE VHU SUBUNIT G"/>
    <property type="match status" value="1"/>
</dbReference>
<feature type="domain" description="NADH:ubiquinone oxidoreductase-like 20kDa subunit" evidence="2">
    <location>
        <begin position="20"/>
        <end position="185"/>
    </location>
</feature>
<dbReference type="InterPro" id="IPR051349">
    <property type="entry name" value="Hydrogenase_assoc-protein"/>
</dbReference>
<sequence>MAERNERPKIKLAVYWGAACGGCCVSVLDVHEKLFDVVANADLVFWPIALDIKYNDVEAMPDQDIDVTLFNGAIRNSENKHMARLLRQKTKILVAYGSCAHLGGIPGLANLSTKTEIFDRIYKESESTNNPNHTRPLEKYEVKEGTLTLPEFFNDVRTLAQTVDVDYYLPGCPPQTERLLEVFMAIVSGDELPPRGKVLGATDKSQCDECPRKKSDKKTIKEFHRPWEINDDGETCFLEQGVLCMGPATRSGCGHRCIEVNAPCRGCYGPAPDVIDPGAKMMSSVATMIDGDTSETIEKILENVIDPAGYFYRFSMPASILRRKIPENLQAQAPLQK</sequence>
<dbReference type="AlphaFoldDB" id="A0A9X3F796"/>
<keyword evidence="4" id="KW-1185">Reference proteome</keyword>
<dbReference type="Pfam" id="PF01058">
    <property type="entry name" value="Oxidored_q6"/>
    <property type="match status" value="1"/>
</dbReference>
<dbReference type="SUPFAM" id="SSF56770">
    <property type="entry name" value="HydA/Nqo6-like"/>
    <property type="match status" value="1"/>
</dbReference>
<dbReference type="InterPro" id="IPR037024">
    <property type="entry name" value="NiFe_Hase_small_N_sf"/>
</dbReference>